<protein>
    <submittedName>
        <fullName evidence="1">Uncharacterized protein</fullName>
    </submittedName>
</protein>
<accession>A0ACD5ZJ47</accession>
<evidence type="ECO:0000313" key="2">
    <source>
        <dbReference type="Proteomes" id="UP001732700"/>
    </source>
</evidence>
<dbReference type="EnsemblPlants" id="AVESA.00010b.r2.6DG1170960.2">
    <property type="protein sequence ID" value="AVESA.00010b.r2.6DG1170960.2.CDS"/>
    <property type="gene ID" value="AVESA.00010b.r2.6DG1170960"/>
</dbReference>
<keyword evidence="2" id="KW-1185">Reference proteome</keyword>
<proteinExistence type="predicted"/>
<name>A0ACD5ZJ47_AVESA</name>
<reference evidence="1" key="2">
    <citation type="submission" date="2025-09" db="UniProtKB">
        <authorList>
            <consortium name="EnsemblPlants"/>
        </authorList>
    </citation>
    <scope>IDENTIFICATION</scope>
</reference>
<reference evidence="1" key="1">
    <citation type="submission" date="2021-05" db="EMBL/GenBank/DDBJ databases">
        <authorList>
            <person name="Scholz U."/>
            <person name="Mascher M."/>
            <person name="Fiebig A."/>
        </authorList>
    </citation>
    <scope>NUCLEOTIDE SEQUENCE [LARGE SCALE GENOMIC DNA]</scope>
</reference>
<evidence type="ECO:0000313" key="1">
    <source>
        <dbReference type="EnsemblPlants" id="AVESA.00010b.r2.6DG1170960.2.CDS"/>
    </source>
</evidence>
<sequence>MEGFGDQSQQHPDHVSDSAEDPISDEDVLAPTRLSLACVTSKKREEDNRMADHDESALWGNLLEEADELAHVHKEPRRVAFLSGGTSKRNKCENKPRFSIRGSSYVSSDVKNGNLYDGEQEVSSGMPPTKALETMMAEQVENIDEESEDLPSDFAHPTTIANISVAELLEDLQDRSGSSVKTPFPLHQHTRAKEGKPKVPIGNKTLTLRGQSNLDNEEPSQHVIGETSSEDEVEDTVQHNLAMVTKDVKGKTMTDLFQEAFSATDMDVAALPMRSTGTGYYGRMQQIMQMEKDRHVQFSRQCNKAQDYLGNSKGVTVQILSRSLEGKLTVCRCLLKERSKVRLPSLFFRTS</sequence>
<dbReference type="Proteomes" id="UP001732700">
    <property type="component" value="Chromosome 6D"/>
</dbReference>
<organism evidence="1 2">
    <name type="scientific">Avena sativa</name>
    <name type="common">Oat</name>
    <dbReference type="NCBI Taxonomy" id="4498"/>
    <lineage>
        <taxon>Eukaryota</taxon>
        <taxon>Viridiplantae</taxon>
        <taxon>Streptophyta</taxon>
        <taxon>Embryophyta</taxon>
        <taxon>Tracheophyta</taxon>
        <taxon>Spermatophyta</taxon>
        <taxon>Magnoliopsida</taxon>
        <taxon>Liliopsida</taxon>
        <taxon>Poales</taxon>
        <taxon>Poaceae</taxon>
        <taxon>BOP clade</taxon>
        <taxon>Pooideae</taxon>
        <taxon>Poodae</taxon>
        <taxon>Poeae</taxon>
        <taxon>Poeae Chloroplast Group 1 (Aveneae type)</taxon>
        <taxon>Aveninae</taxon>
        <taxon>Avena</taxon>
    </lineage>
</organism>